<keyword evidence="2" id="KW-1185">Reference proteome</keyword>
<dbReference type="EMBL" id="MU277195">
    <property type="protein sequence ID" value="KAI0065543.1"/>
    <property type="molecule type" value="Genomic_DNA"/>
</dbReference>
<evidence type="ECO:0000313" key="1">
    <source>
        <dbReference type="EMBL" id="KAI0065543.1"/>
    </source>
</evidence>
<reference evidence="1" key="1">
    <citation type="submission" date="2021-03" db="EMBL/GenBank/DDBJ databases">
        <authorList>
            <consortium name="DOE Joint Genome Institute"/>
            <person name="Ahrendt S."/>
            <person name="Looney B.P."/>
            <person name="Miyauchi S."/>
            <person name="Morin E."/>
            <person name="Drula E."/>
            <person name="Courty P.E."/>
            <person name="Chicoki N."/>
            <person name="Fauchery L."/>
            <person name="Kohler A."/>
            <person name="Kuo A."/>
            <person name="Labutti K."/>
            <person name="Pangilinan J."/>
            <person name="Lipzen A."/>
            <person name="Riley R."/>
            <person name="Andreopoulos W."/>
            <person name="He G."/>
            <person name="Johnson J."/>
            <person name="Barry K.W."/>
            <person name="Grigoriev I.V."/>
            <person name="Nagy L."/>
            <person name="Hibbett D."/>
            <person name="Henrissat B."/>
            <person name="Matheny P.B."/>
            <person name="Labbe J."/>
            <person name="Martin F."/>
        </authorList>
    </citation>
    <scope>NUCLEOTIDE SEQUENCE</scope>
    <source>
        <strain evidence="1">HHB10654</strain>
    </source>
</reference>
<sequence>MGVLSTPQPCVKCYGRHASTTRVVLTTASCPAVQIRFCRYLGIRTKMLFRLLFLIVSVYFAQGASVGNPEILTSTNKTASFSFVDSDAQPSCTDNQICRTRYNIIWSSLVTILACVWTAVHRNIPGPAKAKESRMRYVIVRVLEVVKIVAVTLLVPEWVLAWAVRQFLNAREVGRELEQARASAKDEWDRKREFLQAMERNVVDGSAGRTPASNEGTIWGEETLGSDEQTVGGEEENLVGEARPAATGGSGEKSRDYRAFYESTMAVDERTGRLDCTWTTWHGFFVIMGGFHYYDNGKPKHPLSPEDVVRLVKAGDLVPPTEDEIRGWSQGDVLSKALAVVQTLWFIAQCIARSVEGLPITQLEVMTLAYTTITVAMYAFWWNKPQNVGSAVRVALPGKRLPRGRPVEEEPWSWRSVYFVGGWQDVFVDLREEPYVPTFYSGGTTNDSNDYNADIFALSASVVFGAVHCAAWDYAFPSRAEKHIWRITAVAIAALPGVLLLIFLSSLGMGRRRHVIVSIFFPLDFFLACFIYFGARLLLI</sequence>
<gene>
    <name evidence="1" type="ORF">BV25DRAFT_1851027</name>
</gene>
<proteinExistence type="predicted"/>
<organism evidence="1 2">
    <name type="scientific">Artomyces pyxidatus</name>
    <dbReference type="NCBI Taxonomy" id="48021"/>
    <lineage>
        <taxon>Eukaryota</taxon>
        <taxon>Fungi</taxon>
        <taxon>Dikarya</taxon>
        <taxon>Basidiomycota</taxon>
        <taxon>Agaricomycotina</taxon>
        <taxon>Agaricomycetes</taxon>
        <taxon>Russulales</taxon>
        <taxon>Auriscalpiaceae</taxon>
        <taxon>Artomyces</taxon>
    </lineage>
</organism>
<protein>
    <submittedName>
        <fullName evidence="1">Uncharacterized protein</fullName>
    </submittedName>
</protein>
<feature type="non-terminal residue" evidence="1">
    <location>
        <position position="540"/>
    </location>
</feature>
<name>A0ACB8TBL5_9AGAM</name>
<reference evidence="1" key="2">
    <citation type="journal article" date="2022" name="New Phytol.">
        <title>Evolutionary transition to the ectomycorrhizal habit in the genomes of a hyperdiverse lineage of mushroom-forming fungi.</title>
        <authorList>
            <person name="Looney B."/>
            <person name="Miyauchi S."/>
            <person name="Morin E."/>
            <person name="Drula E."/>
            <person name="Courty P.E."/>
            <person name="Kohler A."/>
            <person name="Kuo A."/>
            <person name="LaButti K."/>
            <person name="Pangilinan J."/>
            <person name="Lipzen A."/>
            <person name="Riley R."/>
            <person name="Andreopoulos W."/>
            <person name="He G."/>
            <person name="Johnson J."/>
            <person name="Nolan M."/>
            <person name="Tritt A."/>
            <person name="Barry K.W."/>
            <person name="Grigoriev I.V."/>
            <person name="Nagy L.G."/>
            <person name="Hibbett D."/>
            <person name="Henrissat B."/>
            <person name="Matheny P.B."/>
            <person name="Labbe J."/>
            <person name="Martin F.M."/>
        </authorList>
    </citation>
    <scope>NUCLEOTIDE SEQUENCE</scope>
    <source>
        <strain evidence="1">HHB10654</strain>
    </source>
</reference>
<dbReference type="Proteomes" id="UP000814140">
    <property type="component" value="Unassembled WGS sequence"/>
</dbReference>
<accession>A0ACB8TBL5</accession>
<comment type="caution">
    <text evidence="1">The sequence shown here is derived from an EMBL/GenBank/DDBJ whole genome shotgun (WGS) entry which is preliminary data.</text>
</comment>
<evidence type="ECO:0000313" key="2">
    <source>
        <dbReference type="Proteomes" id="UP000814140"/>
    </source>
</evidence>